<dbReference type="GO" id="GO:0016020">
    <property type="term" value="C:membrane"/>
    <property type="evidence" value="ECO:0007669"/>
    <property type="project" value="UniProtKB-SubCell"/>
</dbReference>
<feature type="transmembrane region" description="Helical" evidence="7">
    <location>
        <begin position="30"/>
        <end position="48"/>
    </location>
</feature>
<evidence type="ECO:0000259" key="8">
    <source>
        <dbReference type="PROSITE" id="PS51201"/>
    </source>
</evidence>
<feature type="transmembrane region" description="Helical" evidence="7">
    <location>
        <begin position="146"/>
        <end position="169"/>
    </location>
</feature>
<feature type="domain" description="RCK N-terminal" evidence="8">
    <location>
        <begin position="409"/>
        <end position="525"/>
    </location>
</feature>
<evidence type="ECO:0000256" key="3">
    <source>
        <dbReference type="ARBA" id="ARBA00022448"/>
    </source>
</evidence>
<sequence length="564" mass="61085">MHGVFFDLTIIICLAAILAIIFRMLKQPAILAYILTGIILGPLGLYAIENHESLTSLSEIGITLLLFMLGLELKLGELRSVGKVALITGVGQIVFTSVIGFGLAILLGIEPVAALYLCIALTFSSTIVIVKLLSDKKDLSSLYGKISVGFLLVQDFFAIIALILLSSLSNGGGEMPGLLEIVLILLKAAALFLLTVFLSNIFFPRLVHVLAHSQEVLFLVSLALAFGLSAFASSDFIGFSIEIGGFLAGLALANSIESTQIVARIRSLRDFFIVIFFVLLGMNLVFTDAVAVLPVAILLSLFVLLGNPFIVMVLLGLLGYRKRTSFLAGLTVAQISEFSLIVIFLGNRIGHVPDSVVSTVTLVGIITFTLSTYAIMNGDRLYTLLQVALGVFEKSKPSERTLGNAGEMKNHIIVVGAHRVGRTLINALGNHKDRLVVADFNPDLTSQLDADGYTVVFGDIADPSIQEAARISYASVVLSTMPDFEDNIILTRSVKNQNPKAKVIITAQYEEDVADLYRAGADYVARPYELAGKSLARLLKKDDPSVFDPLRERDLRKYQLQIST</sequence>
<dbReference type="InterPro" id="IPR003148">
    <property type="entry name" value="RCK_N"/>
</dbReference>
<feature type="transmembrane region" description="Helical" evidence="7">
    <location>
        <begin position="325"/>
        <end position="345"/>
    </location>
</feature>
<evidence type="ECO:0000256" key="4">
    <source>
        <dbReference type="ARBA" id="ARBA00022692"/>
    </source>
</evidence>
<protein>
    <submittedName>
        <fullName evidence="9">Inner membrane protein YbaL</fullName>
    </submittedName>
</protein>
<evidence type="ECO:0000256" key="6">
    <source>
        <dbReference type="ARBA" id="ARBA00023136"/>
    </source>
</evidence>
<reference evidence="9 10" key="1">
    <citation type="submission" date="2015-02" db="EMBL/GenBank/DDBJ databases">
        <title>Improved understanding of the partial-nitritation anammox process through 23 genomes representing the majority of the microbial community.</title>
        <authorList>
            <person name="Speth D.R."/>
            <person name="In T Zandt M."/>
            <person name="Guerrero Cruz S."/>
            <person name="Jetten M.S."/>
            <person name="Dutilh B.E."/>
        </authorList>
    </citation>
    <scope>NUCLEOTIDE SEQUENCE [LARGE SCALE GENOMIC DNA]</scope>
    <source>
        <strain evidence="9">OLB20</strain>
    </source>
</reference>
<dbReference type="Pfam" id="PF00999">
    <property type="entry name" value="Na_H_Exchanger"/>
    <property type="match status" value="1"/>
</dbReference>
<evidence type="ECO:0000313" key="9">
    <source>
        <dbReference type="EMBL" id="KXK27633.1"/>
    </source>
</evidence>
<evidence type="ECO:0000256" key="2">
    <source>
        <dbReference type="ARBA" id="ARBA00005551"/>
    </source>
</evidence>
<feature type="transmembrane region" description="Helical" evidence="7">
    <location>
        <begin position="113"/>
        <end position="134"/>
    </location>
</feature>
<dbReference type="Gene3D" id="1.20.1530.20">
    <property type="match status" value="1"/>
</dbReference>
<dbReference type="Gene3D" id="3.40.50.720">
    <property type="entry name" value="NAD(P)-binding Rossmann-like Domain"/>
    <property type="match status" value="1"/>
</dbReference>
<evidence type="ECO:0000256" key="5">
    <source>
        <dbReference type="ARBA" id="ARBA00022989"/>
    </source>
</evidence>
<feature type="transmembrane region" description="Helical" evidence="7">
    <location>
        <begin position="357"/>
        <end position="376"/>
    </location>
</feature>
<evidence type="ECO:0000256" key="7">
    <source>
        <dbReference type="SAM" id="Phobius"/>
    </source>
</evidence>
<proteinExistence type="inferred from homology"/>
<dbReference type="SUPFAM" id="SSF51735">
    <property type="entry name" value="NAD(P)-binding Rossmann-fold domains"/>
    <property type="match status" value="1"/>
</dbReference>
<dbReference type="GO" id="GO:0006813">
    <property type="term" value="P:potassium ion transport"/>
    <property type="evidence" value="ECO:0007669"/>
    <property type="project" value="InterPro"/>
</dbReference>
<keyword evidence="6 7" id="KW-0472">Membrane</keyword>
<accession>A0A136M162</accession>
<evidence type="ECO:0000313" key="10">
    <source>
        <dbReference type="Proteomes" id="UP000070457"/>
    </source>
</evidence>
<dbReference type="PROSITE" id="PS51201">
    <property type="entry name" value="RCK_N"/>
    <property type="match status" value="1"/>
</dbReference>
<gene>
    <name evidence="9" type="primary">ybaL</name>
    <name evidence="9" type="ORF">TR69_WS6001000077</name>
</gene>
<organism evidence="9 10">
    <name type="scientific">candidate division WS6 bacterium OLB20</name>
    <dbReference type="NCBI Taxonomy" id="1617426"/>
    <lineage>
        <taxon>Bacteria</taxon>
        <taxon>Candidatus Dojkabacteria</taxon>
    </lineage>
</organism>
<dbReference type="InterPro" id="IPR006153">
    <property type="entry name" value="Cation/H_exchanger_TM"/>
</dbReference>
<feature type="transmembrane region" description="Helical" evidence="7">
    <location>
        <begin position="237"/>
        <end position="256"/>
    </location>
</feature>
<evidence type="ECO:0000256" key="1">
    <source>
        <dbReference type="ARBA" id="ARBA00004141"/>
    </source>
</evidence>
<comment type="subcellular location">
    <subcellularLocation>
        <location evidence="1">Membrane</location>
        <topology evidence="1">Multi-pass membrane protein</topology>
    </subcellularLocation>
</comment>
<dbReference type="InterPro" id="IPR038770">
    <property type="entry name" value="Na+/solute_symporter_sf"/>
</dbReference>
<dbReference type="InterPro" id="IPR036291">
    <property type="entry name" value="NAD(P)-bd_dom_sf"/>
</dbReference>
<feature type="transmembrane region" description="Helical" evidence="7">
    <location>
        <begin position="85"/>
        <end position="107"/>
    </location>
</feature>
<dbReference type="GO" id="GO:0015297">
    <property type="term" value="F:antiporter activity"/>
    <property type="evidence" value="ECO:0007669"/>
    <property type="project" value="InterPro"/>
</dbReference>
<comment type="caution">
    <text evidence="9">The sequence shown here is derived from an EMBL/GenBank/DDBJ whole genome shotgun (WGS) entry which is preliminary data.</text>
</comment>
<dbReference type="PANTHER" id="PTHR42751">
    <property type="entry name" value="SODIUM/HYDROGEN EXCHANGER FAMILY/TRKA DOMAIN PROTEIN"/>
    <property type="match status" value="1"/>
</dbReference>
<keyword evidence="4 7" id="KW-0812">Transmembrane</keyword>
<name>A0A136M162_9BACT</name>
<feature type="transmembrane region" description="Helical" evidence="7">
    <location>
        <begin position="54"/>
        <end position="73"/>
    </location>
</feature>
<feature type="transmembrane region" description="Helical" evidence="7">
    <location>
        <begin position="215"/>
        <end position="231"/>
    </location>
</feature>
<feature type="transmembrane region" description="Helical" evidence="7">
    <location>
        <begin position="292"/>
        <end position="318"/>
    </location>
</feature>
<feature type="transmembrane region" description="Helical" evidence="7">
    <location>
        <begin position="181"/>
        <end position="203"/>
    </location>
</feature>
<keyword evidence="3" id="KW-0813">Transport</keyword>
<feature type="transmembrane region" description="Helical" evidence="7">
    <location>
        <begin position="268"/>
        <end position="286"/>
    </location>
</feature>
<dbReference type="EMBL" id="JYNZ01000001">
    <property type="protein sequence ID" value="KXK27633.1"/>
    <property type="molecule type" value="Genomic_DNA"/>
</dbReference>
<comment type="similarity">
    <text evidence="2">Belongs to the monovalent cation:proton antiporter 2 (CPA2) transporter (TC 2.A.37) family.</text>
</comment>
<dbReference type="AlphaFoldDB" id="A0A136M162"/>
<keyword evidence="5 7" id="KW-1133">Transmembrane helix</keyword>
<dbReference type="Proteomes" id="UP000070457">
    <property type="component" value="Unassembled WGS sequence"/>
</dbReference>
<feature type="transmembrane region" description="Helical" evidence="7">
    <location>
        <begin position="6"/>
        <end position="25"/>
    </location>
</feature>
<dbReference type="STRING" id="1617426.TR69_WS6001000077"/>
<dbReference type="Pfam" id="PF02254">
    <property type="entry name" value="TrkA_N"/>
    <property type="match status" value="1"/>
</dbReference>
<dbReference type="PANTHER" id="PTHR42751:SF3">
    <property type="entry name" value="SODIUM_GLUTAMATE SYMPORTER"/>
    <property type="match status" value="1"/>
</dbReference>
<dbReference type="GO" id="GO:1902600">
    <property type="term" value="P:proton transmembrane transport"/>
    <property type="evidence" value="ECO:0007669"/>
    <property type="project" value="InterPro"/>
</dbReference>